<comment type="caution">
    <text evidence="4">The sequence shown here is derived from an EMBL/GenBank/DDBJ whole genome shotgun (WGS) entry which is preliminary data.</text>
</comment>
<dbReference type="Pfam" id="PF12836">
    <property type="entry name" value="HHH_3"/>
    <property type="match status" value="1"/>
</dbReference>
<dbReference type="InterPro" id="IPR003583">
    <property type="entry name" value="Hlx-hairpin-Hlx_DNA-bd_motif"/>
</dbReference>
<feature type="domain" description="Helix-hairpin-helix DNA-binding motif class 1" evidence="3">
    <location>
        <begin position="234"/>
        <end position="253"/>
    </location>
</feature>
<keyword evidence="2" id="KW-0812">Transmembrane</keyword>
<dbReference type="Gene3D" id="1.10.150.320">
    <property type="entry name" value="Photosystem II 12 kDa extrinsic protein"/>
    <property type="match status" value="1"/>
</dbReference>
<evidence type="ECO:0000313" key="5">
    <source>
        <dbReference type="Proteomes" id="UP001373159"/>
    </source>
</evidence>
<sequence length="257" mass="25555">MRTPSERIRRLSGRSADAAVPVSPGASSVVHRSEADSGDGGTGAGPPPPPLSSAGGAAGGPDGLLAITALSRASRGQGEEAVRRRDRPRLSVRPVHALVAVLILATALAASLTLLVQQYLSIRSLEPYPVQAGAGPSRKGASGKPGSMQAEGGQAAGKPTGGGGRSSAGPSSPGGVSGPAGQNAGPHGGDGGSAPVDINTATADQLMSIKGIGPVMAGKIVDRRKKIGRFSSLDQLMEIPGLGARTLQKIRPWLVVG</sequence>
<feature type="transmembrane region" description="Helical" evidence="2">
    <location>
        <begin position="95"/>
        <end position="116"/>
    </location>
</feature>
<dbReference type="InterPro" id="IPR051675">
    <property type="entry name" value="Endo/Exo/Phosphatase_dom_1"/>
</dbReference>
<feature type="domain" description="Helix-hairpin-helix DNA-binding motif class 1" evidence="3">
    <location>
        <begin position="204"/>
        <end position="223"/>
    </location>
</feature>
<keyword evidence="2" id="KW-1133">Transmembrane helix</keyword>
<dbReference type="PANTHER" id="PTHR21180">
    <property type="entry name" value="ENDONUCLEASE/EXONUCLEASE/PHOSPHATASE FAMILY DOMAIN-CONTAINING PROTEIN 1"/>
    <property type="match status" value="1"/>
</dbReference>
<keyword evidence="2" id="KW-0472">Membrane</keyword>
<evidence type="ECO:0000256" key="2">
    <source>
        <dbReference type="SAM" id="Phobius"/>
    </source>
</evidence>
<feature type="compositionally biased region" description="Low complexity" evidence="1">
    <location>
        <begin position="15"/>
        <end position="30"/>
    </location>
</feature>
<proteinExistence type="predicted"/>
<keyword evidence="5" id="KW-1185">Reference proteome</keyword>
<dbReference type="InterPro" id="IPR010994">
    <property type="entry name" value="RuvA_2-like"/>
</dbReference>
<evidence type="ECO:0000256" key="1">
    <source>
        <dbReference type="SAM" id="MobiDB-lite"/>
    </source>
</evidence>
<dbReference type="Proteomes" id="UP001373159">
    <property type="component" value="Unassembled WGS sequence"/>
</dbReference>
<name>A0ABU8ZNC5_9BIFI</name>
<evidence type="ECO:0000313" key="4">
    <source>
        <dbReference type="EMBL" id="MEK0306704.1"/>
    </source>
</evidence>
<feature type="region of interest" description="Disordered" evidence="1">
    <location>
        <begin position="129"/>
        <end position="198"/>
    </location>
</feature>
<evidence type="ECO:0000259" key="3">
    <source>
        <dbReference type="SMART" id="SM00278"/>
    </source>
</evidence>
<feature type="region of interest" description="Disordered" evidence="1">
    <location>
        <begin position="1"/>
        <end position="63"/>
    </location>
</feature>
<organism evidence="4 5">
    <name type="scientific">Bifidobacterium favimelis</name>
    <dbReference type="NCBI Taxonomy" id="3122979"/>
    <lineage>
        <taxon>Bacteria</taxon>
        <taxon>Bacillati</taxon>
        <taxon>Actinomycetota</taxon>
        <taxon>Actinomycetes</taxon>
        <taxon>Bifidobacteriales</taxon>
        <taxon>Bifidobacteriaceae</taxon>
        <taxon>Bifidobacterium</taxon>
    </lineage>
</organism>
<dbReference type="PANTHER" id="PTHR21180:SF32">
    <property type="entry name" value="ENDONUCLEASE_EXONUCLEASE_PHOSPHATASE FAMILY DOMAIN-CONTAINING PROTEIN 1"/>
    <property type="match status" value="1"/>
</dbReference>
<dbReference type="SUPFAM" id="SSF47781">
    <property type="entry name" value="RuvA domain 2-like"/>
    <property type="match status" value="1"/>
</dbReference>
<dbReference type="EMBL" id="JBANBB010000001">
    <property type="protein sequence ID" value="MEK0306704.1"/>
    <property type="molecule type" value="Genomic_DNA"/>
</dbReference>
<gene>
    <name evidence="4" type="ORF">V8P97_04400</name>
</gene>
<dbReference type="SMART" id="SM00278">
    <property type="entry name" value="HhH1"/>
    <property type="match status" value="2"/>
</dbReference>
<reference evidence="4 5" key="1">
    <citation type="submission" date="2024-02" db="EMBL/GenBank/DDBJ databases">
        <title>Bifidobacterium honeyensis sp. nov., isolated from the comb honey.</title>
        <authorList>
            <person name="Liu W."/>
            <person name="Li Y."/>
        </authorList>
    </citation>
    <scope>NUCLEOTIDE SEQUENCE [LARGE SCALE GENOMIC DNA]</scope>
    <source>
        <strain evidence="4 5">IMAU50988</strain>
    </source>
</reference>
<accession>A0ABU8ZNC5</accession>
<protein>
    <submittedName>
        <fullName evidence="4">Helix-hairpin-helix domain-containing protein</fullName>
    </submittedName>
</protein>
<dbReference type="RefSeq" id="WP_340486223.1">
    <property type="nucleotide sequence ID" value="NZ_JBANDZ010000001.1"/>
</dbReference>